<evidence type="ECO:0000256" key="2">
    <source>
        <dbReference type="SAM" id="Phobius"/>
    </source>
</evidence>
<keyword evidence="2" id="KW-0472">Membrane</keyword>
<gene>
    <name evidence="3" type="ORF">BN1723_011285</name>
</gene>
<feature type="compositionally biased region" description="Basic and acidic residues" evidence="1">
    <location>
        <begin position="1"/>
        <end position="13"/>
    </location>
</feature>
<keyword evidence="2" id="KW-1133">Transmembrane helix</keyword>
<dbReference type="AlphaFoldDB" id="A0A0G4L609"/>
<dbReference type="Proteomes" id="UP000045706">
    <property type="component" value="Unassembled WGS sequence"/>
</dbReference>
<name>A0A0G4L609_VERLO</name>
<feature type="region of interest" description="Disordered" evidence="1">
    <location>
        <begin position="1"/>
        <end position="29"/>
    </location>
</feature>
<feature type="transmembrane region" description="Helical" evidence="2">
    <location>
        <begin position="122"/>
        <end position="140"/>
    </location>
</feature>
<evidence type="ECO:0000256" key="1">
    <source>
        <dbReference type="SAM" id="MobiDB-lite"/>
    </source>
</evidence>
<dbReference type="EMBL" id="CVQI01007891">
    <property type="protein sequence ID" value="CRK17403.1"/>
    <property type="molecule type" value="Genomic_DNA"/>
</dbReference>
<organism evidence="3 4">
    <name type="scientific">Verticillium longisporum</name>
    <name type="common">Verticillium dahliae var. longisporum</name>
    <dbReference type="NCBI Taxonomy" id="100787"/>
    <lineage>
        <taxon>Eukaryota</taxon>
        <taxon>Fungi</taxon>
        <taxon>Dikarya</taxon>
        <taxon>Ascomycota</taxon>
        <taxon>Pezizomycotina</taxon>
        <taxon>Sordariomycetes</taxon>
        <taxon>Hypocreomycetidae</taxon>
        <taxon>Glomerellales</taxon>
        <taxon>Plectosphaerellaceae</taxon>
        <taxon>Verticillium</taxon>
    </lineage>
</organism>
<proteinExistence type="predicted"/>
<evidence type="ECO:0000313" key="3">
    <source>
        <dbReference type="EMBL" id="CRK17403.1"/>
    </source>
</evidence>
<feature type="compositionally biased region" description="Polar residues" evidence="1">
    <location>
        <begin position="391"/>
        <end position="413"/>
    </location>
</feature>
<accession>A0A0G4L609</accession>
<sequence length="539" mass="57298">MQEQTDHDKDTRGDLGVGHHAADDTMATLGRSLKSPVYLSRASSSSNGSRRPALAARTFSHSSDISAASANSWADDHLDVGVMSGLNTPALEKTVTESLAAKESRPAQKEVKGRHSQGKSDIFLASLSLCVCACVSILLICPWCQYPTAKSHQPVVRYRMAFHGLPLRPSRPIHHLPVSLLARPHESPPRANTTFVRPVQAKPLLHTSAASPFDLNLNAIESSSLQSARSARSNHSNPITIELPAVRKFKSGPSQTPPEPLSARGDVPGGYFPLHEDATARIHRPHPFAGARKPRQQRIDPAIEPLVLPAAGGTSNLPAMTEPTTLLAAKSNEPRSNLPVASYLPSGVRDTTLPMGKYYPSNYEKRNHPPHPTTSMEPTPVQPRPVGVAGLSSSVKSESQVPTVSNENFQTSRQDSDVRRKLAQYQRDMIAQARLAATEILGSSAKTTTAPQPTTATATVMLNGFPLAGMRHFAASGGGKPLSPRLLPLGSPGPVTPMDLEGGELGSVDRGCGSSTFGDIMGRSGASSPAVEAGAGRFF</sequence>
<reference evidence="4" key="1">
    <citation type="submission" date="2015-05" db="EMBL/GenBank/DDBJ databases">
        <authorList>
            <person name="Fogelqvist Johan"/>
        </authorList>
    </citation>
    <scope>NUCLEOTIDE SEQUENCE [LARGE SCALE GENOMIC DNA]</scope>
</reference>
<keyword evidence="2" id="KW-0812">Transmembrane</keyword>
<evidence type="ECO:0000313" key="4">
    <source>
        <dbReference type="Proteomes" id="UP000045706"/>
    </source>
</evidence>
<feature type="region of interest" description="Disordered" evidence="1">
    <location>
        <begin position="362"/>
        <end position="415"/>
    </location>
</feature>
<protein>
    <submittedName>
        <fullName evidence="3">Uncharacterized protein</fullName>
    </submittedName>
</protein>